<name>A0ABR5AS21_BACBA</name>
<evidence type="ECO:0000313" key="1">
    <source>
        <dbReference type="EMBL" id="KIL77459.1"/>
    </source>
</evidence>
<gene>
    <name evidence="1" type="ORF">SD77_1445</name>
</gene>
<dbReference type="EMBL" id="JXLP01000014">
    <property type="protein sequence ID" value="KIL77459.1"/>
    <property type="molecule type" value="Genomic_DNA"/>
</dbReference>
<dbReference type="Proteomes" id="UP000031982">
    <property type="component" value="Unassembled WGS sequence"/>
</dbReference>
<proteinExistence type="predicted"/>
<comment type="caution">
    <text evidence="1">The sequence shown here is derived from an EMBL/GenBank/DDBJ whole genome shotgun (WGS) entry which is preliminary data.</text>
</comment>
<protein>
    <submittedName>
        <fullName evidence="1">Uncharacterized protein</fullName>
    </submittedName>
</protein>
<keyword evidence="2" id="KW-1185">Reference proteome</keyword>
<reference evidence="1 2" key="1">
    <citation type="submission" date="2015-01" db="EMBL/GenBank/DDBJ databases">
        <title>Genome Assembly of Bacillus badius MTCC 1458.</title>
        <authorList>
            <person name="Verma A."/>
            <person name="Khatri I."/>
            <person name="Mual P."/>
            <person name="Subramanian S."/>
            <person name="Krishnamurthi S."/>
        </authorList>
    </citation>
    <scope>NUCLEOTIDE SEQUENCE [LARGE SCALE GENOMIC DNA]</scope>
    <source>
        <strain evidence="1 2">MTCC 1458</strain>
    </source>
</reference>
<accession>A0ABR5AS21</accession>
<organism evidence="1 2">
    <name type="scientific">Bacillus badius</name>
    <dbReference type="NCBI Taxonomy" id="1455"/>
    <lineage>
        <taxon>Bacteria</taxon>
        <taxon>Bacillati</taxon>
        <taxon>Bacillota</taxon>
        <taxon>Bacilli</taxon>
        <taxon>Bacillales</taxon>
        <taxon>Bacillaceae</taxon>
        <taxon>Pseudobacillus</taxon>
    </lineage>
</organism>
<sequence>MKFIRMILNDGAGILKTETVAKISQNGLGNKKGAAGYI</sequence>
<evidence type="ECO:0000313" key="2">
    <source>
        <dbReference type="Proteomes" id="UP000031982"/>
    </source>
</evidence>